<dbReference type="SUPFAM" id="SSF161111">
    <property type="entry name" value="Cation efflux protein transmembrane domain-like"/>
    <property type="match status" value="1"/>
</dbReference>
<dbReference type="SUPFAM" id="SSF160240">
    <property type="entry name" value="Cation efflux protein cytoplasmic domain-like"/>
    <property type="match status" value="1"/>
</dbReference>
<evidence type="ECO:0000256" key="6">
    <source>
        <dbReference type="ARBA" id="ARBA00023136"/>
    </source>
</evidence>
<dbReference type="Gene3D" id="1.20.1510.10">
    <property type="entry name" value="Cation efflux protein transmembrane domain"/>
    <property type="match status" value="1"/>
</dbReference>
<dbReference type="EMBL" id="AEQN01000023">
    <property type="protein sequence ID" value="EFV01045.1"/>
    <property type="molecule type" value="Genomic_DNA"/>
</dbReference>
<evidence type="ECO:0000256" key="4">
    <source>
        <dbReference type="ARBA" id="ARBA00022692"/>
    </source>
</evidence>
<keyword evidence="3" id="KW-0813">Transport</keyword>
<dbReference type="Gene3D" id="3.30.70.1350">
    <property type="entry name" value="Cation efflux protein, cytoplasmic domain"/>
    <property type="match status" value="1"/>
</dbReference>
<protein>
    <submittedName>
        <fullName evidence="9">Cation diffusion facilitator family transporter</fullName>
    </submittedName>
</protein>
<sequence length="396" mass="42829">MHIIKLYKINIERGNRMSKETHKNIKSGDSRHQVIVRTSIVGILANVLLAGFKAVVGMLSHSIAITLDAVNNLSDALSSIITIVGTKLAGKRPDKKHPMGYGRIEYLTATIIAFIVLYAGVTAFKESVSAIIHPAKPDYTAVALGIVAVGVLVKVVLGRFVKATGKRVRSDSLIASGTDATMDAVISASTLAAAGIYLIFGISLEAWLGAIIAAVIIKSGIDMLRETLSEILGERVQKEKAREIKAAVAGFPEVQGAYDLILHNYGPDFLIGSVHVAVADTMTAGDIDKLTRRIMHKVYVENGVMLEGVGIYSVNTRDPKVMAMRDAVMAIVEDHDHILQTHGFYVDEALRRISLDVVIDFAAPDAEAILSDIRSRIEAAYPNYTVQLTRDLDISD</sequence>
<feature type="transmembrane region" description="Helical" evidence="7">
    <location>
        <begin position="141"/>
        <end position="161"/>
    </location>
</feature>
<evidence type="ECO:0000313" key="10">
    <source>
        <dbReference type="Proteomes" id="UP000004754"/>
    </source>
</evidence>
<dbReference type="PANTHER" id="PTHR43840:SF50">
    <property type="entry name" value="MANGANESE EFFLUX SYSTEM PROTEIN MNES"/>
    <property type="match status" value="1"/>
</dbReference>
<comment type="caution">
    <text evidence="9">The sequence shown here is derived from an EMBL/GenBank/DDBJ whole genome shotgun (WGS) entry which is preliminary data.</text>
</comment>
<evidence type="ECO:0000313" key="9">
    <source>
        <dbReference type="EMBL" id="EFV01045.1"/>
    </source>
</evidence>
<comment type="similarity">
    <text evidence="2">Belongs to the cation diffusion facilitator (CDF) transporter (TC 2.A.4) family.</text>
</comment>
<feature type="domain" description="Cation efflux protein transmembrane" evidence="8">
    <location>
        <begin position="40"/>
        <end position="232"/>
    </location>
</feature>
<evidence type="ECO:0000256" key="2">
    <source>
        <dbReference type="ARBA" id="ARBA00008114"/>
    </source>
</evidence>
<dbReference type="InterPro" id="IPR027469">
    <property type="entry name" value="Cation_efflux_TMD_sf"/>
</dbReference>
<evidence type="ECO:0000259" key="8">
    <source>
        <dbReference type="Pfam" id="PF01545"/>
    </source>
</evidence>
<dbReference type="InterPro" id="IPR036837">
    <property type="entry name" value="Cation_efflux_CTD_sf"/>
</dbReference>
<reference evidence="9 10" key="1">
    <citation type="submission" date="2010-12" db="EMBL/GenBank/DDBJ databases">
        <authorList>
            <person name="Muzny D."/>
            <person name="Qin X."/>
            <person name="Deng J."/>
            <person name="Jiang H."/>
            <person name="Liu Y."/>
            <person name="Qu J."/>
            <person name="Song X.-Z."/>
            <person name="Zhang L."/>
            <person name="Thornton R."/>
            <person name="Coyle M."/>
            <person name="Francisco L."/>
            <person name="Jackson L."/>
            <person name="Javaid M."/>
            <person name="Korchina V."/>
            <person name="Kovar C."/>
            <person name="Mata R."/>
            <person name="Mathew T."/>
            <person name="Ngo R."/>
            <person name="Nguyen L."/>
            <person name="Nguyen N."/>
            <person name="Okwuonu G."/>
            <person name="Ongeri F."/>
            <person name="Pham C."/>
            <person name="Simmons D."/>
            <person name="Wilczek-Boney K."/>
            <person name="Hale W."/>
            <person name="Jakkamsetti A."/>
            <person name="Pham P."/>
            <person name="Ruth R."/>
            <person name="San Lucas F."/>
            <person name="Warren J."/>
            <person name="Zhang J."/>
            <person name="Zhao Z."/>
            <person name="Zhou C."/>
            <person name="Zhu D."/>
            <person name="Lee S."/>
            <person name="Bess C."/>
            <person name="Blankenburg K."/>
            <person name="Forbes L."/>
            <person name="Fu Q."/>
            <person name="Gubbala S."/>
            <person name="Hirani K."/>
            <person name="Jayaseelan J.C."/>
            <person name="Lara F."/>
            <person name="Munidasa M."/>
            <person name="Palculict T."/>
            <person name="Patil S."/>
            <person name="Pu L.-L."/>
            <person name="Saada N."/>
            <person name="Tang L."/>
            <person name="Weissenberger G."/>
            <person name="Zhu Y."/>
            <person name="Hemphill L."/>
            <person name="Shang Y."/>
            <person name="Youmans B."/>
            <person name="Ayvaz T."/>
            <person name="Ross M."/>
            <person name="Santibanez J."/>
            <person name="Aqrawi P."/>
            <person name="Gross S."/>
            <person name="Joshi V."/>
            <person name="Fowler G."/>
            <person name="Nazareth L."/>
            <person name="Reid J."/>
            <person name="Worley K."/>
            <person name="Petrosino J."/>
            <person name="Highlander S."/>
            <person name="Gibbs R."/>
        </authorList>
    </citation>
    <scope>NUCLEOTIDE SEQUENCE [LARGE SCALE GENOMIC DNA]</scope>
    <source>
        <strain evidence="9 10">ATCC 23263</strain>
    </source>
</reference>
<organism evidence="9 10">
    <name type="scientific">Pseudoramibacter alactolyticus ATCC 23263</name>
    <dbReference type="NCBI Taxonomy" id="887929"/>
    <lineage>
        <taxon>Bacteria</taxon>
        <taxon>Bacillati</taxon>
        <taxon>Bacillota</taxon>
        <taxon>Clostridia</taxon>
        <taxon>Eubacteriales</taxon>
        <taxon>Eubacteriaceae</taxon>
        <taxon>Pseudoramibacter</taxon>
    </lineage>
</organism>
<dbReference type="Proteomes" id="UP000004754">
    <property type="component" value="Unassembled WGS sequence"/>
</dbReference>
<dbReference type="GO" id="GO:0008324">
    <property type="term" value="F:monoatomic cation transmembrane transporter activity"/>
    <property type="evidence" value="ECO:0007669"/>
    <property type="project" value="InterPro"/>
</dbReference>
<evidence type="ECO:0000256" key="3">
    <source>
        <dbReference type="ARBA" id="ARBA00022448"/>
    </source>
</evidence>
<name>E6MIE9_9FIRM</name>
<dbReference type="InterPro" id="IPR002524">
    <property type="entry name" value="Cation_efflux"/>
</dbReference>
<gene>
    <name evidence="9" type="ORF">HMP0721_1784</name>
</gene>
<keyword evidence="4 7" id="KW-0812">Transmembrane</keyword>
<feature type="transmembrane region" description="Helical" evidence="7">
    <location>
        <begin position="206"/>
        <end position="224"/>
    </location>
</feature>
<dbReference type="NCBIfam" id="TIGR01297">
    <property type="entry name" value="CDF"/>
    <property type="match status" value="1"/>
</dbReference>
<proteinExistence type="inferred from homology"/>
<evidence type="ECO:0000256" key="7">
    <source>
        <dbReference type="SAM" id="Phobius"/>
    </source>
</evidence>
<feature type="transmembrane region" description="Helical" evidence="7">
    <location>
        <begin position="104"/>
        <end position="121"/>
    </location>
</feature>
<dbReference type="PANTHER" id="PTHR43840">
    <property type="entry name" value="MITOCHONDRIAL METAL TRANSPORTER 1-RELATED"/>
    <property type="match status" value="1"/>
</dbReference>
<dbReference type="InterPro" id="IPR058533">
    <property type="entry name" value="Cation_efflux_TM"/>
</dbReference>
<dbReference type="FunFam" id="1.20.1510.10:FF:000006">
    <property type="entry name" value="Divalent cation efflux transporter"/>
    <property type="match status" value="1"/>
</dbReference>
<keyword evidence="6 7" id="KW-0472">Membrane</keyword>
<dbReference type="STRING" id="887929.HMP0721_1784"/>
<dbReference type="HOGENOM" id="CLU_013430_3_4_9"/>
<evidence type="ECO:0000256" key="1">
    <source>
        <dbReference type="ARBA" id="ARBA00004141"/>
    </source>
</evidence>
<dbReference type="InterPro" id="IPR050291">
    <property type="entry name" value="CDF_Transporter"/>
</dbReference>
<comment type="subcellular location">
    <subcellularLocation>
        <location evidence="1">Membrane</location>
        <topology evidence="1">Multi-pass membrane protein</topology>
    </subcellularLocation>
</comment>
<dbReference type="GO" id="GO:0016020">
    <property type="term" value="C:membrane"/>
    <property type="evidence" value="ECO:0007669"/>
    <property type="project" value="UniProtKB-SubCell"/>
</dbReference>
<dbReference type="AlphaFoldDB" id="E6MIE9"/>
<dbReference type="eggNOG" id="COG0053">
    <property type="taxonomic scope" value="Bacteria"/>
</dbReference>
<keyword evidence="5 7" id="KW-1133">Transmembrane helix</keyword>
<accession>E6MIE9</accession>
<keyword evidence="10" id="KW-1185">Reference proteome</keyword>
<evidence type="ECO:0000256" key="5">
    <source>
        <dbReference type="ARBA" id="ARBA00022989"/>
    </source>
</evidence>
<dbReference type="Pfam" id="PF01545">
    <property type="entry name" value="Cation_efflux"/>
    <property type="match status" value="1"/>
</dbReference>